<keyword evidence="2" id="KW-0813">Transport</keyword>
<comment type="subcellular location">
    <subcellularLocation>
        <location evidence="1">Periplasm</location>
    </subcellularLocation>
</comment>
<evidence type="ECO:0000256" key="1">
    <source>
        <dbReference type="ARBA" id="ARBA00004418"/>
    </source>
</evidence>
<keyword evidence="6" id="KW-1185">Reference proteome</keyword>
<dbReference type="PROSITE" id="PS51257">
    <property type="entry name" value="PROKAR_LIPOPROTEIN"/>
    <property type="match status" value="1"/>
</dbReference>
<name>A0ABT6EZS6_9SYNE</name>
<sequence>MERRSFLRGLGGLSLGLLAGGCQGITPTGLTIHGLKGSLPAQLLRRFRQASGQNLSYQVHLTPADLFALLADDLGDNSLVSLGQAWLDGAIAPGKIQPMAKSALPSLEDLDPRWQSLIETPPLPTDTVWGIPYRWGATVMVYRRDRFAELGWTPTDWSDLWRSDLQGKFSLLNDPREVIGLTLKHLGHSYNSDRPQDIPPLLANLQSLRQGCKLFSSDAYLQPLVLGDTWLAVGWSSDVLPLLKRDDTLGAVMPKSGTALWTDIWVQPQSGENQPLDLDQQAWLNFWLEPEVARLLSQFSDGVSPLILSSEDIELPSPAETLLLTDGPALAASEFILPQAPEVAAQYQKIWTETILRWDGTADST</sequence>
<gene>
    <name evidence="5" type="ORF">L3556_09205</name>
</gene>
<keyword evidence="3" id="KW-0732">Signal</keyword>
<dbReference type="InterPro" id="IPR001188">
    <property type="entry name" value="Sperm_putr-bd"/>
</dbReference>
<evidence type="ECO:0000256" key="4">
    <source>
        <dbReference type="ARBA" id="ARBA00022764"/>
    </source>
</evidence>
<dbReference type="Gene3D" id="3.40.190.10">
    <property type="entry name" value="Periplasmic binding protein-like II"/>
    <property type="match status" value="2"/>
</dbReference>
<dbReference type="InterPro" id="IPR006059">
    <property type="entry name" value="SBP"/>
</dbReference>
<accession>A0ABT6EZS6</accession>
<dbReference type="Proteomes" id="UP001154265">
    <property type="component" value="Unassembled WGS sequence"/>
</dbReference>
<proteinExistence type="predicted"/>
<organism evidence="5 6">
    <name type="scientific">Candidatus Synechococcus calcipolaris G9</name>
    <dbReference type="NCBI Taxonomy" id="1497997"/>
    <lineage>
        <taxon>Bacteria</taxon>
        <taxon>Bacillati</taxon>
        <taxon>Cyanobacteriota</taxon>
        <taxon>Cyanophyceae</taxon>
        <taxon>Synechococcales</taxon>
        <taxon>Synechococcaceae</taxon>
        <taxon>Synechococcus</taxon>
    </lineage>
</organism>
<reference evidence="5" key="1">
    <citation type="journal article" date="2022" name="Genome Biol. Evol.">
        <title>A New Gene Family Diagnostic for Intracellular Biomineralization of Amorphous Ca Carbonates by Cyanobacteria.</title>
        <authorList>
            <person name="Benzerara K."/>
            <person name="Duprat E."/>
            <person name="Bitard-Feildel T."/>
            <person name="Caumes G."/>
            <person name="Cassier-Chauvat C."/>
            <person name="Chauvat F."/>
            <person name="Dezi M."/>
            <person name="Diop S.I."/>
            <person name="Gaschignard G."/>
            <person name="Gorgen S."/>
            <person name="Gugger M."/>
            <person name="Lopez-Garcia P."/>
            <person name="Millet M."/>
            <person name="Skouri-Panet F."/>
            <person name="Moreira D."/>
            <person name="Callebaut I."/>
        </authorList>
    </citation>
    <scope>NUCLEOTIDE SEQUENCE</scope>
    <source>
        <strain evidence="5">G9</strain>
    </source>
</reference>
<protein>
    <submittedName>
        <fullName evidence="5">Extracellular solute-binding protein</fullName>
    </submittedName>
</protein>
<comment type="caution">
    <text evidence="5">The sequence shown here is derived from an EMBL/GenBank/DDBJ whole genome shotgun (WGS) entry which is preliminary data.</text>
</comment>
<keyword evidence="4" id="KW-0574">Periplasm</keyword>
<dbReference type="PANTHER" id="PTHR30222:SF17">
    <property type="entry name" value="SPERMIDINE_PUTRESCINE-BINDING PERIPLASMIC PROTEIN"/>
    <property type="match status" value="1"/>
</dbReference>
<evidence type="ECO:0000313" key="5">
    <source>
        <dbReference type="EMBL" id="MDG2991101.1"/>
    </source>
</evidence>
<dbReference type="EMBL" id="JAKKUT010000002">
    <property type="protein sequence ID" value="MDG2991101.1"/>
    <property type="molecule type" value="Genomic_DNA"/>
</dbReference>
<evidence type="ECO:0000256" key="3">
    <source>
        <dbReference type="ARBA" id="ARBA00022729"/>
    </source>
</evidence>
<dbReference type="RefSeq" id="WP_277866980.1">
    <property type="nucleotide sequence ID" value="NZ_JAKKUT010000002.1"/>
</dbReference>
<dbReference type="SUPFAM" id="SSF53850">
    <property type="entry name" value="Periplasmic binding protein-like II"/>
    <property type="match status" value="1"/>
</dbReference>
<reference evidence="5" key="2">
    <citation type="submission" date="2022-01" db="EMBL/GenBank/DDBJ databases">
        <authorList>
            <person name="Zivanovic Y."/>
            <person name="Moreira D."/>
            <person name="Lopez-Garcia P."/>
        </authorList>
    </citation>
    <scope>NUCLEOTIDE SEQUENCE</scope>
    <source>
        <strain evidence="5">G9</strain>
    </source>
</reference>
<dbReference type="Pfam" id="PF13416">
    <property type="entry name" value="SBP_bac_8"/>
    <property type="match status" value="1"/>
</dbReference>
<dbReference type="PANTHER" id="PTHR30222">
    <property type="entry name" value="SPERMIDINE/PUTRESCINE-BINDING PERIPLASMIC PROTEIN"/>
    <property type="match status" value="1"/>
</dbReference>
<evidence type="ECO:0000256" key="2">
    <source>
        <dbReference type="ARBA" id="ARBA00022448"/>
    </source>
</evidence>
<evidence type="ECO:0000313" key="6">
    <source>
        <dbReference type="Proteomes" id="UP001154265"/>
    </source>
</evidence>
<dbReference type="PRINTS" id="PR00909">
    <property type="entry name" value="SPERMDNBNDNG"/>
</dbReference>